<evidence type="ECO:0000256" key="1">
    <source>
        <dbReference type="SAM" id="Phobius"/>
    </source>
</evidence>
<keyword evidence="3" id="KW-1185">Reference proteome</keyword>
<gene>
    <name evidence="2" type="ORF">EV207_105172</name>
</gene>
<reference evidence="2 3" key="1">
    <citation type="submission" date="2019-03" db="EMBL/GenBank/DDBJ databases">
        <title>Genomic Encyclopedia of Type Strains, Phase IV (KMG-IV): sequencing the most valuable type-strain genomes for metagenomic binning, comparative biology and taxonomic classification.</title>
        <authorList>
            <person name="Goeker M."/>
        </authorList>
    </citation>
    <scope>NUCLEOTIDE SEQUENCE [LARGE SCALE GENOMIC DNA]</scope>
    <source>
        <strain evidence="2 3">DSM 19377</strain>
    </source>
</reference>
<dbReference type="EMBL" id="SLXK01000005">
    <property type="protein sequence ID" value="TCP30643.1"/>
    <property type="molecule type" value="Genomic_DNA"/>
</dbReference>
<keyword evidence="1" id="KW-1133">Transmembrane helix</keyword>
<sequence length="82" mass="8873">MTRFMKMAILLTDLWGCGKMKALEWISWLGIIAAVVGFFVYPVTLGLSGAILGIIGLFGIKKAPAWSAIVLGVIALLLVYFL</sequence>
<keyword evidence="1" id="KW-0812">Transmembrane</keyword>
<evidence type="ECO:0000313" key="2">
    <source>
        <dbReference type="EMBL" id="TCP30643.1"/>
    </source>
</evidence>
<dbReference type="AlphaFoldDB" id="A0A4R2P6Z6"/>
<name>A0A4R2P6Z6_9BACL</name>
<dbReference type="Proteomes" id="UP000295416">
    <property type="component" value="Unassembled WGS sequence"/>
</dbReference>
<organism evidence="2 3">
    <name type="scientific">Scopulibacillus darangshiensis</name>
    <dbReference type="NCBI Taxonomy" id="442528"/>
    <lineage>
        <taxon>Bacteria</taxon>
        <taxon>Bacillati</taxon>
        <taxon>Bacillota</taxon>
        <taxon>Bacilli</taxon>
        <taxon>Bacillales</taxon>
        <taxon>Sporolactobacillaceae</taxon>
        <taxon>Scopulibacillus</taxon>
    </lineage>
</organism>
<evidence type="ECO:0000313" key="3">
    <source>
        <dbReference type="Proteomes" id="UP000295416"/>
    </source>
</evidence>
<accession>A0A4R2P6Z6</accession>
<feature type="transmembrane region" description="Helical" evidence="1">
    <location>
        <begin position="28"/>
        <end position="57"/>
    </location>
</feature>
<feature type="transmembrane region" description="Helical" evidence="1">
    <location>
        <begin position="63"/>
        <end position="81"/>
    </location>
</feature>
<comment type="caution">
    <text evidence="2">The sequence shown here is derived from an EMBL/GenBank/DDBJ whole genome shotgun (WGS) entry which is preliminary data.</text>
</comment>
<keyword evidence="1" id="KW-0472">Membrane</keyword>
<proteinExistence type="predicted"/>
<protein>
    <submittedName>
        <fullName evidence="2">Uncharacterized protein</fullName>
    </submittedName>
</protein>